<feature type="domain" description="Bacterial surface antigen (D15)" evidence="5">
    <location>
        <begin position="304"/>
        <end position="602"/>
    </location>
</feature>
<sequence>MLQSRFGKSALTALCLCLAPSLAYAAEVRFTAPEAGDGFTDRLRSASLSITTAAKEEATAQDLLAAAQSDYGRLIGVLYAEGFYGGVIRIRVDGQEAASIPPLRAPNEIRQIDITVERNAPFVFSTARVAPLAPKTALPPEFAKGNRAKGDLIGEATRSSIAAWRASGHAKALVAEQTIIADHADSTLFADISLDPGPRLRFGRLLLAEESRESRVRPERIRDIAGLPTGRQFSPEELDEAAARLRRSGAFRSVVMIEADRPNTDGSLDITARVTDAKPRRLGFGAELASLEGLTLSGFWLHRNLFGGAERLRLDAMIGGIGGDSGGEDYRLGARYDRPATFHPDTGLFLLAVIEGNDEPDYTESKVEIGGGFTRIFSQELRGEAGISYRYSDIDDDLGRRELQHLLFPASLTWDKRNDQLNATSGHFIEVTLTPFIGLDEKSGDGARMFADARHYRSFGAGDRYTLAGRAQFGSVAGPSVGEIPADMLFYSGGAGTVRGQDYQSLGVDIAPGVTVGGRAFVGFSGEFRATVTDNIQAVAFADTGFVGQDALGTGRGDWHSGAGIGARYFTPVGPIRVDIATPLGDKAGEDLEIYIGIGQAF</sequence>
<keyword evidence="2" id="KW-1134">Transmembrane beta strand</keyword>
<protein>
    <submittedName>
        <fullName evidence="6">Autotransporter secretion outer membrane protein TamA</fullName>
    </submittedName>
</protein>
<dbReference type="HOGENOM" id="CLU_018618_0_1_5"/>
<keyword evidence="4" id="KW-0732">Signal</keyword>
<dbReference type="RefSeq" id="WP_037269699.1">
    <property type="nucleotide sequence ID" value="NZ_KN293975.1"/>
</dbReference>
<organism evidence="6 7">
    <name type="scientific">Roseovarius mucosus DSM 17069</name>
    <dbReference type="NCBI Taxonomy" id="1288298"/>
    <lineage>
        <taxon>Bacteria</taxon>
        <taxon>Pseudomonadati</taxon>
        <taxon>Pseudomonadota</taxon>
        <taxon>Alphaproteobacteria</taxon>
        <taxon>Rhodobacterales</taxon>
        <taxon>Roseobacteraceae</taxon>
        <taxon>Roseovarius</taxon>
    </lineage>
</organism>
<dbReference type="Gene3D" id="2.40.160.50">
    <property type="entry name" value="membrane protein fhac: a member of the omp85/tpsb transporter family"/>
    <property type="match status" value="1"/>
</dbReference>
<keyword evidence="2" id="KW-0812">Transmembrane</keyword>
<feature type="signal peptide" evidence="4">
    <location>
        <begin position="1"/>
        <end position="25"/>
    </location>
</feature>
<evidence type="ECO:0000313" key="6">
    <source>
        <dbReference type="EMBL" id="KGM87287.1"/>
    </source>
</evidence>
<dbReference type="Proteomes" id="UP000030021">
    <property type="component" value="Unassembled WGS sequence"/>
</dbReference>
<dbReference type="Pfam" id="PF01103">
    <property type="entry name" value="Omp85"/>
    <property type="match status" value="1"/>
</dbReference>
<accession>A0A0A0HHN0</accession>
<gene>
    <name evidence="6" type="ORF">rosmuc_03592</name>
</gene>
<dbReference type="EMBL" id="AONH01000016">
    <property type="protein sequence ID" value="KGM87287.1"/>
    <property type="molecule type" value="Genomic_DNA"/>
</dbReference>
<dbReference type="Gene3D" id="3.10.20.310">
    <property type="entry name" value="membrane protein fhac"/>
    <property type="match status" value="1"/>
</dbReference>
<dbReference type="eggNOG" id="COG0729">
    <property type="taxonomic scope" value="Bacteria"/>
</dbReference>
<evidence type="ECO:0000256" key="3">
    <source>
        <dbReference type="ARBA" id="ARBA00023136"/>
    </source>
</evidence>
<evidence type="ECO:0000256" key="2">
    <source>
        <dbReference type="ARBA" id="ARBA00022452"/>
    </source>
</evidence>
<comment type="caution">
    <text evidence="6">The sequence shown here is derived from an EMBL/GenBank/DDBJ whole genome shotgun (WGS) entry which is preliminary data.</text>
</comment>
<dbReference type="PANTHER" id="PTHR12815:SF42">
    <property type="entry name" value="BACTERIAL SURFACE ANTIGEN (D15) DOMAIN-CONTAINING PROTEIN"/>
    <property type="match status" value="1"/>
</dbReference>
<dbReference type="PATRIC" id="fig|1288298.3.peg.3604"/>
<dbReference type="GO" id="GO:0019867">
    <property type="term" value="C:outer membrane"/>
    <property type="evidence" value="ECO:0007669"/>
    <property type="project" value="InterPro"/>
</dbReference>
<evidence type="ECO:0000313" key="7">
    <source>
        <dbReference type="Proteomes" id="UP000030021"/>
    </source>
</evidence>
<feature type="chain" id="PRO_5001963249" evidence="4">
    <location>
        <begin position="26"/>
        <end position="602"/>
    </location>
</feature>
<dbReference type="PANTHER" id="PTHR12815">
    <property type="entry name" value="SORTING AND ASSEMBLY MACHINERY SAMM50 PROTEIN FAMILY MEMBER"/>
    <property type="match status" value="1"/>
</dbReference>
<dbReference type="OrthoDB" id="9769707at2"/>
<proteinExistence type="predicted"/>
<evidence type="ECO:0000256" key="1">
    <source>
        <dbReference type="ARBA" id="ARBA00004370"/>
    </source>
</evidence>
<dbReference type="STRING" id="215743.ROSMUCSMR3_04011"/>
<dbReference type="InterPro" id="IPR039910">
    <property type="entry name" value="D15-like"/>
</dbReference>
<comment type="subcellular location">
    <subcellularLocation>
        <location evidence="1">Membrane</location>
    </subcellularLocation>
</comment>
<name>A0A0A0HHN0_9RHOB</name>
<dbReference type="InterPro" id="IPR000184">
    <property type="entry name" value="Bac_surfAg_D15"/>
</dbReference>
<evidence type="ECO:0000256" key="4">
    <source>
        <dbReference type="SAM" id="SignalP"/>
    </source>
</evidence>
<reference evidence="6 7" key="1">
    <citation type="submission" date="2013-01" db="EMBL/GenBank/DDBJ databases">
        <authorList>
            <person name="Fiebig A."/>
            <person name="Goeker M."/>
            <person name="Klenk H.-P.P."/>
        </authorList>
    </citation>
    <scope>NUCLEOTIDE SEQUENCE [LARGE SCALE GENOMIC DNA]</scope>
    <source>
        <strain evidence="6 7">DSM 17069</strain>
    </source>
</reference>
<evidence type="ECO:0000259" key="5">
    <source>
        <dbReference type="Pfam" id="PF01103"/>
    </source>
</evidence>
<dbReference type="AlphaFoldDB" id="A0A0A0HHN0"/>
<keyword evidence="3" id="KW-0472">Membrane</keyword>